<dbReference type="InterPro" id="IPR023213">
    <property type="entry name" value="CAT-like_dom_sf"/>
</dbReference>
<dbReference type="InterPro" id="IPR001242">
    <property type="entry name" value="Condensation_dom"/>
</dbReference>
<name>A0ABR9Q0P1_9BACT</name>
<gene>
    <name evidence="2" type="ORF">G4177_37050</name>
</gene>
<evidence type="ECO:0000259" key="1">
    <source>
        <dbReference type="PROSITE" id="PS50075"/>
    </source>
</evidence>
<dbReference type="InterPro" id="IPR009081">
    <property type="entry name" value="PP-bd_ACP"/>
</dbReference>
<dbReference type="Proteomes" id="UP001516472">
    <property type="component" value="Unassembled WGS sequence"/>
</dbReference>
<dbReference type="RefSeq" id="WP_193430911.1">
    <property type="nucleotide sequence ID" value="NZ_JAAIYO010000040.1"/>
</dbReference>
<dbReference type="PROSITE" id="PS50075">
    <property type="entry name" value="CARRIER"/>
    <property type="match status" value="1"/>
</dbReference>
<feature type="non-terminal residue" evidence="2">
    <location>
        <position position="1"/>
    </location>
</feature>
<dbReference type="CDD" id="cd19531">
    <property type="entry name" value="LCL_NRPS-like"/>
    <property type="match status" value="1"/>
</dbReference>
<protein>
    <submittedName>
        <fullName evidence="2">AMP-binding protein</fullName>
    </submittedName>
</protein>
<dbReference type="Gene3D" id="1.10.1200.10">
    <property type="entry name" value="ACP-like"/>
    <property type="match status" value="1"/>
</dbReference>
<sequence>SELLRVPQVGRHDNFFDLGGQSLLAMGVMARLRNQFGVELPLRAFFERATIAALAVLIDSLGGVNGAAAAPNALVRAKRPDALPLSFAQQRLWFIDQLEPGSSLYNIPVGLTFSGALDVGALRASLDALMARHEALRTTFHAKDGKPIQVIHADFRVPFDMVDLTDVRDATSRQAEAQRLRTEEARRPFSLSEGPLMRALLLKLGAEEHQLMLNTHHIVSDGWSLGVLVREINAFYLAFHHGRTPALPALRVQYADFALWQRDWLQGQRLESQLSWWKDTLAGASGILELPTDKPRPTVLTSEGATMQVRIPLALSEQVEAFARRENVTPFMVWLAALQTLLHRYSGQDDVLVGSPVANRHHAETEGLIGFFVNTLVLRTRFDEVRTFRELLAQVRTTTLGAQDHQDVPFEKLVEELHPARDLSRTPFFQVLFALQNAPLPALTLSGVTMRVLDTDSASTRFDLELSLFRNPGGFEGVLLYRTALFESATVARMIRHLEVLLGALVSKPGAPLAHLPLMGEAERKQLLVEWNATGGEYPRDASIQDLFMAQAALRPDAVALEFGDTRLTYAELDARTNQGAHLLRKHGVGPDVLVAVCLERSIELVVSLLAILKAGGAYLPLDAAYPAQRLAAMLEDAPPKLLLTTRAIRAALPVDDALPSLFVEELGLEDQPTSPVEAGTHPRHLAYVDFTSGSTGRPKGVAVEHRGVLRLLHHAPYAT</sequence>
<dbReference type="SUPFAM" id="SSF56801">
    <property type="entry name" value="Acetyl-CoA synthetase-like"/>
    <property type="match status" value="1"/>
</dbReference>
<evidence type="ECO:0000313" key="3">
    <source>
        <dbReference type="Proteomes" id="UP001516472"/>
    </source>
</evidence>
<dbReference type="InterPro" id="IPR020845">
    <property type="entry name" value="AMP-binding_CS"/>
</dbReference>
<dbReference type="InterPro" id="IPR000873">
    <property type="entry name" value="AMP-dep_synth/lig_dom"/>
</dbReference>
<dbReference type="Gene3D" id="3.40.50.980">
    <property type="match status" value="2"/>
</dbReference>
<feature type="non-terminal residue" evidence="2">
    <location>
        <position position="720"/>
    </location>
</feature>
<dbReference type="Pfam" id="PF00668">
    <property type="entry name" value="Condensation"/>
    <property type="match status" value="1"/>
</dbReference>
<feature type="domain" description="Carrier" evidence="1">
    <location>
        <begin position="1"/>
        <end position="62"/>
    </location>
</feature>
<dbReference type="PROSITE" id="PS00455">
    <property type="entry name" value="AMP_BINDING"/>
    <property type="match status" value="1"/>
</dbReference>
<comment type="caution">
    <text evidence="2">The sequence shown here is derived from an EMBL/GenBank/DDBJ whole genome shotgun (WGS) entry which is preliminary data.</text>
</comment>
<keyword evidence="3" id="KW-1185">Reference proteome</keyword>
<dbReference type="Gene3D" id="3.30.559.10">
    <property type="entry name" value="Chloramphenicol acetyltransferase-like domain"/>
    <property type="match status" value="1"/>
</dbReference>
<organism evidence="2 3">
    <name type="scientific">Corallococcus soli</name>
    <dbReference type="NCBI Taxonomy" id="2710757"/>
    <lineage>
        <taxon>Bacteria</taxon>
        <taxon>Pseudomonadati</taxon>
        <taxon>Myxococcota</taxon>
        <taxon>Myxococcia</taxon>
        <taxon>Myxococcales</taxon>
        <taxon>Cystobacterineae</taxon>
        <taxon>Myxococcaceae</taxon>
        <taxon>Corallococcus</taxon>
    </lineage>
</organism>
<dbReference type="SUPFAM" id="SSF47336">
    <property type="entry name" value="ACP-like"/>
    <property type="match status" value="1"/>
</dbReference>
<dbReference type="Pfam" id="PF00501">
    <property type="entry name" value="AMP-binding"/>
    <property type="match status" value="1"/>
</dbReference>
<dbReference type="PANTHER" id="PTHR45527:SF1">
    <property type="entry name" value="FATTY ACID SYNTHASE"/>
    <property type="match status" value="1"/>
</dbReference>
<evidence type="ECO:0000313" key="2">
    <source>
        <dbReference type="EMBL" id="MBE4753763.1"/>
    </source>
</evidence>
<dbReference type="EMBL" id="JAAIYO010000040">
    <property type="protein sequence ID" value="MBE4753763.1"/>
    <property type="molecule type" value="Genomic_DNA"/>
</dbReference>
<dbReference type="Gene3D" id="3.30.559.30">
    <property type="entry name" value="Nonribosomal peptide synthetase, condensation domain"/>
    <property type="match status" value="1"/>
</dbReference>
<dbReference type="PANTHER" id="PTHR45527">
    <property type="entry name" value="NONRIBOSOMAL PEPTIDE SYNTHETASE"/>
    <property type="match status" value="1"/>
</dbReference>
<accession>A0ABR9Q0P1</accession>
<reference evidence="2 3" key="1">
    <citation type="submission" date="2020-02" db="EMBL/GenBank/DDBJ databases">
        <authorList>
            <person name="Babadi Z.K."/>
            <person name="Risdian C."/>
            <person name="Ebrahimipour G.H."/>
            <person name="Wink J."/>
        </authorList>
    </citation>
    <scope>NUCLEOTIDE SEQUENCE [LARGE SCALE GENOMIC DNA]</scope>
    <source>
        <strain evidence="2 3">ZKHCc1 1396</strain>
    </source>
</reference>
<proteinExistence type="predicted"/>
<dbReference type="InterPro" id="IPR036736">
    <property type="entry name" value="ACP-like_sf"/>
</dbReference>
<dbReference type="Pfam" id="PF00550">
    <property type="entry name" value="PP-binding"/>
    <property type="match status" value="1"/>
</dbReference>
<dbReference type="SUPFAM" id="SSF52777">
    <property type="entry name" value="CoA-dependent acyltransferases"/>
    <property type="match status" value="2"/>
</dbReference>